<dbReference type="EMBL" id="MN609869">
    <property type="protein sequence ID" value="QLL27758.1"/>
    <property type="molecule type" value="Genomic_RNA"/>
</dbReference>
<protein>
    <submittedName>
        <fullName evidence="1">Uncharacterized protein</fullName>
    </submittedName>
</protein>
<accession>A0A7D6IY74</accession>
<proteinExistence type="predicted"/>
<reference evidence="1" key="1">
    <citation type="submission" date="2019-10" db="EMBL/GenBank/DDBJ databases">
        <title>The virome associated to Eryshiphales from vegetable crops in Italy.</title>
        <authorList>
            <person name="Chiapello M."/>
            <person name="Turina M."/>
        </authorList>
    </citation>
    <scope>NUCLEOTIDE SEQUENCE</scope>
    <source>
        <strain evidence="1">PM-A_DN28316</strain>
    </source>
</reference>
<name>A0A7D6IY74_9VIRU</name>
<sequence length="191" mass="20879">MVERKVRLRARARWVCALRAGLGLENGTIGQLLAGRWTPDLPDHGAKNGRLWAASLVSGARVLGTGTFRNSCKVRDDDVDVSTWVALGLGTHDIVVVPELLAKLSWYAWGRPRAEPLFTALKMRAAEWAKSAGLHPVDAALVLPGTVALAVCKTHAQKEAEAVMSSRGLDGAFWFPWATEGSRKGWWTRKQ</sequence>
<organism evidence="1">
    <name type="scientific">Erysiphales associated ambiguivirus 1</name>
    <dbReference type="NCBI Taxonomy" id="2754867"/>
    <lineage>
        <taxon>Viruses</taxon>
        <taxon>Riboviria</taxon>
    </lineage>
</organism>
<evidence type="ECO:0000313" key="1">
    <source>
        <dbReference type="EMBL" id="QLL27758.1"/>
    </source>
</evidence>